<protein>
    <submittedName>
        <fullName evidence="2">Uncharacterized protein</fullName>
    </submittedName>
</protein>
<accession>A0A3M0L4N8</accession>
<keyword evidence="3" id="KW-1185">Reference proteome</keyword>
<reference evidence="2 3" key="1">
    <citation type="submission" date="2018-07" db="EMBL/GenBank/DDBJ databases">
        <title>A high quality draft genome assembly of the barn swallow (H. rustica rustica).</title>
        <authorList>
            <person name="Formenti G."/>
            <person name="Chiara M."/>
            <person name="Poveda L."/>
            <person name="Francoijs K.-J."/>
            <person name="Bonisoli-Alquati A."/>
            <person name="Canova L."/>
            <person name="Gianfranceschi L."/>
            <person name="Horner D.S."/>
            <person name="Saino N."/>
        </authorList>
    </citation>
    <scope>NUCLEOTIDE SEQUENCE [LARGE SCALE GENOMIC DNA]</scope>
    <source>
        <strain evidence="2">Chelidonia</strain>
        <tissue evidence="2">Blood</tissue>
    </source>
</reference>
<sequence length="145" mass="16095">MRGKQHGNTKVSGEGGGGGAPGARDKIPLQAVVMTMVKQVVPLQPMRIHRDAEIHLQPMRIHRDAEIHLQPVGEVPMPKWVGALEEVVSLWETQWREWALLPGWSSLSLEDCTSWKSDPHCSSFGRAVCPWEGLMLQQVPGICCL</sequence>
<organism evidence="2 3">
    <name type="scientific">Hirundo rustica rustica</name>
    <dbReference type="NCBI Taxonomy" id="333673"/>
    <lineage>
        <taxon>Eukaryota</taxon>
        <taxon>Metazoa</taxon>
        <taxon>Chordata</taxon>
        <taxon>Craniata</taxon>
        <taxon>Vertebrata</taxon>
        <taxon>Euteleostomi</taxon>
        <taxon>Archelosauria</taxon>
        <taxon>Archosauria</taxon>
        <taxon>Dinosauria</taxon>
        <taxon>Saurischia</taxon>
        <taxon>Theropoda</taxon>
        <taxon>Coelurosauria</taxon>
        <taxon>Aves</taxon>
        <taxon>Neognathae</taxon>
        <taxon>Neoaves</taxon>
        <taxon>Telluraves</taxon>
        <taxon>Australaves</taxon>
        <taxon>Passeriformes</taxon>
        <taxon>Sylvioidea</taxon>
        <taxon>Hirundinidae</taxon>
        <taxon>Hirundo</taxon>
    </lineage>
</organism>
<dbReference type="Proteomes" id="UP000269221">
    <property type="component" value="Unassembled WGS sequence"/>
</dbReference>
<evidence type="ECO:0000256" key="1">
    <source>
        <dbReference type="SAM" id="MobiDB-lite"/>
    </source>
</evidence>
<evidence type="ECO:0000313" key="3">
    <source>
        <dbReference type="Proteomes" id="UP000269221"/>
    </source>
</evidence>
<evidence type="ECO:0000313" key="2">
    <source>
        <dbReference type="EMBL" id="RMC17940.1"/>
    </source>
</evidence>
<feature type="region of interest" description="Disordered" evidence="1">
    <location>
        <begin position="1"/>
        <end position="24"/>
    </location>
</feature>
<name>A0A3M0L4N8_HIRRU</name>
<dbReference type="EMBL" id="QRBI01000098">
    <property type="protein sequence ID" value="RMC17940.1"/>
    <property type="molecule type" value="Genomic_DNA"/>
</dbReference>
<proteinExistence type="predicted"/>
<dbReference type="AlphaFoldDB" id="A0A3M0L4N8"/>
<comment type="caution">
    <text evidence="2">The sequence shown here is derived from an EMBL/GenBank/DDBJ whole genome shotgun (WGS) entry which is preliminary data.</text>
</comment>
<gene>
    <name evidence="2" type="ORF">DUI87_05609</name>
</gene>